<protein>
    <submittedName>
        <fullName evidence="2">Uncharacterized protein</fullName>
    </submittedName>
</protein>
<sequence>MKPKPGERKERMSHGYEPNIPLNLEKYNDVRVVRVTSSGANVAAVYLSRDGKNGSSVVCNDDPTKACGV</sequence>
<feature type="region of interest" description="Disordered" evidence="1">
    <location>
        <begin position="1"/>
        <end position="20"/>
    </location>
</feature>
<comment type="caution">
    <text evidence="2">The sequence shown here is derived from an EMBL/GenBank/DDBJ whole genome shotgun (WGS) entry which is preliminary data.</text>
</comment>
<dbReference type="AlphaFoldDB" id="A0AAW0U169"/>
<dbReference type="Proteomes" id="UP001487740">
    <property type="component" value="Unassembled WGS sequence"/>
</dbReference>
<proteinExistence type="predicted"/>
<evidence type="ECO:0000313" key="2">
    <source>
        <dbReference type="EMBL" id="KAK8393078.1"/>
    </source>
</evidence>
<accession>A0AAW0U169</accession>
<evidence type="ECO:0000256" key="1">
    <source>
        <dbReference type="SAM" id="MobiDB-lite"/>
    </source>
</evidence>
<name>A0AAW0U169_SCYPA</name>
<dbReference type="EMBL" id="JARAKH010000021">
    <property type="protein sequence ID" value="KAK8393078.1"/>
    <property type="molecule type" value="Genomic_DNA"/>
</dbReference>
<keyword evidence="3" id="KW-1185">Reference proteome</keyword>
<feature type="compositionally biased region" description="Basic and acidic residues" evidence="1">
    <location>
        <begin position="1"/>
        <end position="14"/>
    </location>
</feature>
<reference evidence="2 3" key="1">
    <citation type="submission" date="2023-03" db="EMBL/GenBank/DDBJ databases">
        <title>High-quality genome of Scylla paramamosain provides insights in environmental adaptation.</title>
        <authorList>
            <person name="Zhang L."/>
        </authorList>
    </citation>
    <scope>NUCLEOTIDE SEQUENCE [LARGE SCALE GENOMIC DNA]</scope>
    <source>
        <strain evidence="2">LZ_2023a</strain>
        <tissue evidence="2">Muscle</tissue>
    </source>
</reference>
<evidence type="ECO:0000313" key="3">
    <source>
        <dbReference type="Proteomes" id="UP001487740"/>
    </source>
</evidence>
<organism evidence="2 3">
    <name type="scientific">Scylla paramamosain</name>
    <name type="common">Mud crab</name>
    <dbReference type="NCBI Taxonomy" id="85552"/>
    <lineage>
        <taxon>Eukaryota</taxon>
        <taxon>Metazoa</taxon>
        <taxon>Ecdysozoa</taxon>
        <taxon>Arthropoda</taxon>
        <taxon>Crustacea</taxon>
        <taxon>Multicrustacea</taxon>
        <taxon>Malacostraca</taxon>
        <taxon>Eumalacostraca</taxon>
        <taxon>Eucarida</taxon>
        <taxon>Decapoda</taxon>
        <taxon>Pleocyemata</taxon>
        <taxon>Brachyura</taxon>
        <taxon>Eubrachyura</taxon>
        <taxon>Portunoidea</taxon>
        <taxon>Portunidae</taxon>
        <taxon>Portuninae</taxon>
        <taxon>Scylla</taxon>
    </lineage>
</organism>
<gene>
    <name evidence="2" type="ORF">O3P69_013246</name>
</gene>